<comment type="catalytic activity">
    <reaction evidence="7">
        <text>acetate + ATP = acetyl phosphate + ADP</text>
        <dbReference type="Rhea" id="RHEA:11352"/>
        <dbReference type="ChEBI" id="CHEBI:22191"/>
        <dbReference type="ChEBI" id="CHEBI:30089"/>
        <dbReference type="ChEBI" id="CHEBI:30616"/>
        <dbReference type="ChEBI" id="CHEBI:456216"/>
        <dbReference type="EC" id="2.7.2.1"/>
    </reaction>
</comment>
<comment type="pathway">
    <text evidence="7">Metabolic intermediate biosynthesis; acetyl-CoA biosynthesis; acetyl-CoA from acetate: step 1/2.</text>
</comment>
<protein>
    <recommendedName>
        <fullName evidence="7">Acetate kinase</fullName>
        <ecNumber evidence="7">2.7.2.1</ecNumber>
    </recommendedName>
    <alternativeName>
        <fullName evidence="7">Acetokinase</fullName>
    </alternativeName>
</protein>
<comment type="caution">
    <text evidence="9">The sequence shown here is derived from an EMBL/GenBank/DDBJ whole genome shotgun (WGS) entry which is preliminary data.</text>
</comment>
<evidence type="ECO:0000256" key="4">
    <source>
        <dbReference type="ARBA" id="ARBA00022741"/>
    </source>
</evidence>
<dbReference type="EMBL" id="JADPIE010000003">
    <property type="protein sequence ID" value="MBF8436779.1"/>
    <property type="molecule type" value="Genomic_DNA"/>
</dbReference>
<gene>
    <name evidence="7" type="primary">ackA</name>
    <name evidence="9" type="ORF">I0Q91_06810</name>
</gene>
<keyword evidence="6 7" id="KW-0067">ATP-binding</keyword>
<dbReference type="GO" id="GO:0006083">
    <property type="term" value="P:acetate metabolic process"/>
    <property type="evidence" value="ECO:0007669"/>
    <property type="project" value="TreeGrafter"/>
</dbReference>
<dbReference type="PRINTS" id="PR00471">
    <property type="entry name" value="ACETATEKNASE"/>
</dbReference>
<dbReference type="InterPro" id="IPR023865">
    <property type="entry name" value="Aliphatic_acid_kinase_CS"/>
</dbReference>
<dbReference type="GO" id="GO:0005737">
    <property type="term" value="C:cytoplasm"/>
    <property type="evidence" value="ECO:0007669"/>
    <property type="project" value="UniProtKB-SubCell"/>
</dbReference>
<dbReference type="PIRSF" id="PIRSF000722">
    <property type="entry name" value="Acetate_prop_kin"/>
    <property type="match status" value="1"/>
</dbReference>
<dbReference type="InterPro" id="IPR043129">
    <property type="entry name" value="ATPase_NBD"/>
</dbReference>
<keyword evidence="7" id="KW-0460">Magnesium</keyword>
<dbReference type="NCBIfam" id="TIGR00016">
    <property type="entry name" value="ackA"/>
    <property type="match status" value="1"/>
</dbReference>
<dbReference type="InterPro" id="IPR004372">
    <property type="entry name" value="Ac/propionate_kinase"/>
</dbReference>
<dbReference type="EC" id="2.7.2.1" evidence="7"/>
<evidence type="ECO:0000256" key="5">
    <source>
        <dbReference type="ARBA" id="ARBA00022777"/>
    </source>
</evidence>
<dbReference type="GO" id="GO:0005524">
    <property type="term" value="F:ATP binding"/>
    <property type="evidence" value="ECO:0007669"/>
    <property type="project" value="UniProtKB-KW"/>
</dbReference>
<feature type="binding site" evidence="7">
    <location>
        <position position="383"/>
    </location>
    <ligand>
        <name>Mg(2+)</name>
        <dbReference type="ChEBI" id="CHEBI:18420"/>
    </ligand>
</feature>
<sequence>MKILVLNSGSSSIKYQLFNMENENVLAKGIVERIGIDDSFLEHEVNGDEIVIKEDIPNHSKGISLVIDALLDDNHGVLASMDEINAVGHRVVHGGEKFADSVKITDEVVEQMEDVSDLAPLHNPPNIAGIKVCQELMPEKPQVGVFDTAFHQSMPAEAYTYALPYEYYEKYGVRRYGFHGTSHRFVAKRAAKLIDKDFNDSKIITCHLGNGASVAAVKNGKSIDTSMGLTPLEGLVMGTRCGDIDPAIVPFLQEKEDLSSKEIDNIMNKKSGLLGISGISNDSRDIQEAAADGNERAQLAGDVFNYRVKKYIGAYTAAMGGVDAIVFTAGIGENAIEIREGILDGLEYLGFELDKEANDSRGKEIEISKAGSDTRVFVIPTNEELVIARDTAEILEG</sequence>
<comment type="subunit">
    <text evidence="7">Homodimer.</text>
</comment>
<dbReference type="GO" id="GO:0006085">
    <property type="term" value="P:acetyl-CoA biosynthetic process"/>
    <property type="evidence" value="ECO:0007669"/>
    <property type="project" value="UniProtKB-UniRule"/>
</dbReference>
<keyword evidence="3 7" id="KW-0808">Transferase</keyword>
<evidence type="ECO:0000256" key="1">
    <source>
        <dbReference type="ARBA" id="ARBA00008748"/>
    </source>
</evidence>
<evidence type="ECO:0000256" key="2">
    <source>
        <dbReference type="ARBA" id="ARBA00022490"/>
    </source>
</evidence>
<feature type="binding site" evidence="7">
    <location>
        <position position="14"/>
    </location>
    <ligand>
        <name>ATP</name>
        <dbReference type="ChEBI" id="CHEBI:30616"/>
    </ligand>
</feature>
<evidence type="ECO:0000256" key="8">
    <source>
        <dbReference type="RuleBase" id="RU003835"/>
    </source>
</evidence>
<dbReference type="AlphaFoldDB" id="A0A931AU96"/>
<evidence type="ECO:0000256" key="3">
    <source>
        <dbReference type="ARBA" id="ARBA00022679"/>
    </source>
</evidence>
<evidence type="ECO:0000256" key="7">
    <source>
        <dbReference type="HAMAP-Rule" id="MF_00020"/>
    </source>
</evidence>
<comment type="similarity">
    <text evidence="1 7 8">Belongs to the acetokinase family.</text>
</comment>
<dbReference type="GO" id="GO:0008776">
    <property type="term" value="F:acetate kinase activity"/>
    <property type="evidence" value="ECO:0007669"/>
    <property type="project" value="UniProtKB-UniRule"/>
</dbReference>
<feature type="binding site" evidence="7">
    <location>
        <begin position="282"/>
        <end position="284"/>
    </location>
    <ligand>
        <name>ATP</name>
        <dbReference type="ChEBI" id="CHEBI:30616"/>
    </ligand>
</feature>
<keyword evidence="4 7" id="KW-0547">Nucleotide-binding</keyword>
<feature type="binding site" evidence="7">
    <location>
        <position position="7"/>
    </location>
    <ligand>
        <name>Mg(2+)</name>
        <dbReference type="ChEBI" id="CHEBI:18420"/>
    </ligand>
</feature>
<dbReference type="Proteomes" id="UP000621436">
    <property type="component" value="Unassembled WGS sequence"/>
</dbReference>
<keyword evidence="10" id="KW-1185">Reference proteome</keyword>
<feature type="site" description="Transition state stabilizer" evidence="7">
    <location>
        <position position="179"/>
    </location>
</feature>
<accession>A0A931AU96</accession>
<organism evidence="9 10">
    <name type="scientific">Halonatronomonas betaini</name>
    <dbReference type="NCBI Taxonomy" id="2778430"/>
    <lineage>
        <taxon>Bacteria</taxon>
        <taxon>Bacillati</taxon>
        <taxon>Bacillota</taxon>
        <taxon>Clostridia</taxon>
        <taxon>Halanaerobiales</taxon>
        <taxon>Halarsenatibacteraceae</taxon>
        <taxon>Halonatronomonas</taxon>
    </lineage>
</organism>
<keyword evidence="7" id="KW-0479">Metal-binding</keyword>
<keyword evidence="5 7" id="KW-0418">Kinase</keyword>
<feature type="active site" description="Proton donor/acceptor" evidence="7">
    <location>
        <position position="147"/>
    </location>
</feature>
<dbReference type="PROSITE" id="PS01075">
    <property type="entry name" value="ACETATE_KINASE_1"/>
    <property type="match status" value="1"/>
</dbReference>
<feature type="binding site" evidence="7">
    <location>
        <begin position="330"/>
        <end position="334"/>
    </location>
    <ligand>
        <name>ATP</name>
        <dbReference type="ChEBI" id="CHEBI:30616"/>
    </ligand>
</feature>
<dbReference type="SUPFAM" id="SSF53067">
    <property type="entry name" value="Actin-like ATPase domain"/>
    <property type="match status" value="2"/>
</dbReference>
<comment type="cofactor">
    <cofactor evidence="7">
        <name>Mg(2+)</name>
        <dbReference type="ChEBI" id="CHEBI:18420"/>
    </cofactor>
    <cofactor evidence="7">
        <name>Mn(2+)</name>
        <dbReference type="ChEBI" id="CHEBI:29035"/>
    </cofactor>
    <text evidence="7">Mg(2+). Can also accept Mn(2+).</text>
</comment>
<comment type="function">
    <text evidence="7">Catalyzes the formation of acetyl phosphate from acetate and ATP. Can also catalyze the reverse reaction.</text>
</comment>
<feature type="binding site" evidence="7">
    <location>
        <begin position="207"/>
        <end position="211"/>
    </location>
    <ligand>
        <name>ATP</name>
        <dbReference type="ChEBI" id="CHEBI:30616"/>
    </ligand>
</feature>
<dbReference type="PANTHER" id="PTHR21060:SF15">
    <property type="entry name" value="ACETATE KINASE-RELATED"/>
    <property type="match status" value="1"/>
</dbReference>
<evidence type="ECO:0000256" key="6">
    <source>
        <dbReference type="ARBA" id="ARBA00022840"/>
    </source>
</evidence>
<dbReference type="Pfam" id="PF00871">
    <property type="entry name" value="Acetate_kinase"/>
    <property type="match status" value="1"/>
</dbReference>
<feature type="site" description="Transition state stabilizer" evidence="7">
    <location>
        <position position="240"/>
    </location>
</feature>
<dbReference type="Gene3D" id="3.30.420.40">
    <property type="match status" value="2"/>
</dbReference>
<dbReference type="PROSITE" id="PS01076">
    <property type="entry name" value="ACETATE_KINASE_2"/>
    <property type="match status" value="1"/>
</dbReference>
<proteinExistence type="inferred from homology"/>
<feature type="binding site" evidence="7">
    <location>
        <position position="90"/>
    </location>
    <ligand>
        <name>substrate</name>
    </ligand>
</feature>
<evidence type="ECO:0000313" key="9">
    <source>
        <dbReference type="EMBL" id="MBF8436779.1"/>
    </source>
</evidence>
<name>A0A931AU96_9FIRM</name>
<dbReference type="PANTHER" id="PTHR21060">
    <property type="entry name" value="ACETATE KINASE"/>
    <property type="match status" value="1"/>
</dbReference>
<dbReference type="HAMAP" id="MF_00020">
    <property type="entry name" value="Acetate_kinase"/>
    <property type="match status" value="1"/>
</dbReference>
<comment type="subcellular location">
    <subcellularLocation>
        <location evidence="7">Cytoplasm</location>
    </subcellularLocation>
</comment>
<reference evidence="9" key="1">
    <citation type="submission" date="2020-11" db="EMBL/GenBank/DDBJ databases">
        <title>Halonatronomonas betainensis gen. nov., sp. nov. a novel haloalkaliphilic representative of the family Halanaerobiacae capable of betaine degradation.</title>
        <authorList>
            <person name="Boltyanskaya Y."/>
            <person name="Kevbrin V."/>
            <person name="Detkova E."/>
            <person name="Grouzdev D.S."/>
            <person name="Koziaeva V."/>
            <person name="Zhilina T."/>
        </authorList>
    </citation>
    <scope>NUCLEOTIDE SEQUENCE</scope>
    <source>
        <strain evidence="9">Z-7014</strain>
    </source>
</reference>
<dbReference type="InterPro" id="IPR000890">
    <property type="entry name" value="Aliphatic_acid_kin_short-chain"/>
</dbReference>
<evidence type="ECO:0000313" key="10">
    <source>
        <dbReference type="Proteomes" id="UP000621436"/>
    </source>
</evidence>
<dbReference type="CDD" id="cd24010">
    <property type="entry name" value="ASKHA_NBD_AcK_PK"/>
    <property type="match status" value="1"/>
</dbReference>
<keyword evidence="2 7" id="KW-0963">Cytoplasm</keyword>
<dbReference type="RefSeq" id="WP_270453691.1">
    <property type="nucleotide sequence ID" value="NZ_JADPIE010000003.1"/>
</dbReference>
<dbReference type="GO" id="GO:0000287">
    <property type="term" value="F:magnesium ion binding"/>
    <property type="evidence" value="ECO:0007669"/>
    <property type="project" value="UniProtKB-UniRule"/>
</dbReference>